<comment type="similarity">
    <text evidence="1">Belongs to the sulfotransferase 1 family.</text>
</comment>
<comment type="caution">
    <text evidence="4">The sequence shown here is derived from an EMBL/GenBank/DDBJ whole genome shotgun (WGS) entry which is preliminary data.</text>
</comment>
<dbReference type="Proteomes" id="UP000518300">
    <property type="component" value="Unassembled WGS sequence"/>
</dbReference>
<feature type="domain" description="Sulfotransferase" evidence="3">
    <location>
        <begin position="44"/>
        <end position="269"/>
    </location>
</feature>
<dbReference type="Pfam" id="PF00685">
    <property type="entry name" value="Sulfotransfer_1"/>
    <property type="match status" value="1"/>
</dbReference>
<evidence type="ECO:0000256" key="1">
    <source>
        <dbReference type="ARBA" id="ARBA00005771"/>
    </source>
</evidence>
<dbReference type="AlphaFoldDB" id="A0A848LIL9"/>
<dbReference type="EMBL" id="JABBJJ010000103">
    <property type="protein sequence ID" value="NMO17563.1"/>
    <property type="molecule type" value="Genomic_DNA"/>
</dbReference>
<keyword evidence="2 4" id="KW-0808">Transferase</keyword>
<dbReference type="Gene3D" id="3.40.50.300">
    <property type="entry name" value="P-loop containing nucleotide triphosphate hydrolases"/>
    <property type="match status" value="1"/>
</dbReference>
<reference evidence="4 5" key="1">
    <citation type="submission" date="2020-04" db="EMBL/GenBank/DDBJ databases">
        <title>Draft genome of Pyxidicoccus fallax type strain.</title>
        <authorList>
            <person name="Whitworth D.E."/>
        </authorList>
    </citation>
    <scope>NUCLEOTIDE SEQUENCE [LARGE SCALE GENOMIC DNA]</scope>
    <source>
        <strain evidence="4 5">DSM 14698</strain>
    </source>
</reference>
<sequence>MRWLTNLFLWLIAVPVGLAGRFADWGTKLRQRLLYWQQFRPRPGDVYIATYPKSGTTWMQMILVQLASGGRAEFDHILQASPYLDELMRFERVDHLERLPSPRLIKTHLSYEELRPPRDARIIFVTRDVKDTLVSCYHHAELAARFRSPFDLFMDAMLRGRGPFRDWFAYMRSWLPHRHDANVLWVRYEDLKSDLEGQVRRIAAFTGIPLEEARLGDILQRCGFQYMKQHDGKFDFRTGLYEASPGGFIRQGGSGGKNQLIRDEHAAELTQKVSLLRSELGLRNTEAL</sequence>
<protein>
    <submittedName>
        <fullName evidence="4">Sulfotransferase domain-containing protein</fullName>
    </submittedName>
</protein>
<dbReference type="PANTHER" id="PTHR11783">
    <property type="entry name" value="SULFOTRANSFERASE SULT"/>
    <property type="match status" value="1"/>
</dbReference>
<accession>A0A848LIL9</accession>
<evidence type="ECO:0000313" key="5">
    <source>
        <dbReference type="Proteomes" id="UP000518300"/>
    </source>
</evidence>
<dbReference type="InterPro" id="IPR000863">
    <property type="entry name" value="Sulfotransferase_dom"/>
</dbReference>
<dbReference type="SUPFAM" id="SSF52540">
    <property type="entry name" value="P-loop containing nucleoside triphosphate hydrolases"/>
    <property type="match status" value="1"/>
</dbReference>
<evidence type="ECO:0000256" key="2">
    <source>
        <dbReference type="ARBA" id="ARBA00022679"/>
    </source>
</evidence>
<evidence type="ECO:0000259" key="3">
    <source>
        <dbReference type="Pfam" id="PF00685"/>
    </source>
</evidence>
<keyword evidence="5" id="KW-1185">Reference proteome</keyword>
<dbReference type="GO" id="GO:0008146">
    <property type="term" value="F:sulfotransferase activity"/>
    <property type="evidence" value="ECO:0007669"/>
    <property type="project" value="InterPro"/>
</dbReference>
<name>A0A848LIL9_9BACT</name>
<gene>
    <name evidence="4" type="ORF">HG543_22245</name>
</gene>
<dbReference type="InterPro" id="IPR027417">
    <property type="entry name" value="P-loop_NTPase"/>
</dbReference>
<organism evidence="4 5">
    <name type="scientific">Pyxidicoccus fallax</name>
    <dbReference type="NCBI Taxonomy" id="394095"/>
    <lineage>
        <taxon>Bacteria</taxon>
        <taxon>Pseudomonadati</taxon>
        <taxon>Myxococcota</taxon>
        <taxon>Myxococcia</taxon>
        <taxon>Myxococcales</taxon>
        <taxon>Cystobacterineae</taxon>
        <taxon>Myxococcaceae</taxon>
        <taxon>Pyxidicoccus</taxon>
    </lineage>
</organism>
<proteinExistence type="inferred from homology"/>
<dbReference type="RefSeq" id="WP_169346844.1">
    <property type="nucleotide sequence ID" value="NZ_JABBJJ010000103.1"/>
</dbReference>
<evidence type="ECO:0000313" key="4">
    <source>
        <dbReference type="EMBL" id="NMO17563.1"/>
    </source>
</evidence>